<evidence type="ECO:0000256" key="2">
    <source>
        <dbReference type="ARBA" id="ARBA00022844"/>
    </source>
</evidence>
<feature type="domain" description="Rhamnogalacturonase A/B/Epimerase-like pectate lyase" evidence="3">
    <location>
        <begin position="425"/>
        <end position="484"/>
    </location>
</feature>
<sequence>MAMNAHNPFDAKQDWTNPYCQNSSNDPMVDALLGNAYHVVRTVYCNLGNLKLLYDFLNQYGMVIGVNSVEELKALSTQVKYSRIYGFSRAGDRQVTDYLYVEGDRTGILPNDAAATGSWITVATSGSSGGGTSSGEGAYIPWVYSNGSATGGETTINVPDGTVGVPFIIVNGDMQYVGRGFEFNVDSLSVTLAQPLEEGDEVVFLLTGVPAVPDNPNVNDWIQINWLYNNGAAVGGEQVIAIPYTFQSVPAVYKNGLRLYKGLTTESYTADPDNQRIFLTEPLTTNDRLIVQIGGEARVLEAADRTLQEVARAANVEDNEVIFSTDSTQSLNGKRVVYSVSEQKSYGLPVLPANVYIQSVNAGKLTYSPGEIVVDLLPVPSPVRDELTAYKADLASDSGASKIGIKIPLPGTISRTLQERAEDSVSVKDFGAVPNLTTDSTYAIQAAIDATPSGGTLGFYGGPYRFGTVTVDKPITLVGDADLQFECIRIKTSKFRSFLTGTLTAARYDNACRAFQILAYEDGRDYEDIKVHGARFEGFFYNTDFRGRSYDASESDPTNRVVRDTSIMGCTSVQPKDGKDRGHFQHVGVTNAKCIGNSTYGGKNATSYNFINGNGSLVVIGNYDHDNEYGSLEIENNQISYGVVTGNIFHKLLWIDDTSNINVIGNTCTDRIFITAQSNNSENVSVVGNNVPRIYVSKFGQSPTGRHRNLTIRGNHITGKDVPNCIFLDDSVDSASIEGNDCYGVSGVRGITIIRHSGANHTVRHNNLHGTNLLFSGSGGKVYSYDNFDVGVDESPVTNRTDAMHINNLLRVNEEYLDLPGKYLYKSKYAGEIVQGGSATIELPVSTNGTLSFRGLSLWVLIRNVSTGNFSSYRVDGRHAVFGSSVTVSFGDKYGAVGVNTGDITVSDDSSTANLIRIKVINGHAGQTMQVTVIPEVTSRLGTEE</sequence>
<comment type="subcellular location">
    <subcellularLocation>
        <location evidence="1">Virion</location>
    </subcellularLocation>
</comment>
<dbReference type="Gene3D" id="3.30.2020.50">
    <property type="match status" value="1"/>
</dbReference>
<organism evidence="4 5">
    <name type="scientific">Escherichia phage St11Ph5</name>
    <dbReference type="NCBI Taxonomy" id="2047765"/>
    <lineage>
        <taxon>Viruses</taxon>
        <taxon>Duplodnaviria</taxon>
        <taxon>Heunggongvirae</taxon>
        <taxon>Uroviricota</taxon>
        <taxon>Caudoviricetes</taxon>
        <taxon>Schitoviridae</taxon>
        <taxon>Enquatrovirinae</taxon>
        <taxon>Gamaleyavirus</taxon>
        <taxon>Gamaleyavirus St11ph5</taxon>
    </lineage>
</organism>
<evidence type="ECO:0000256" key="1">
    <source>
        <dbReference type="ARBA" id="ARBA00004328"/>
    </source>
</evidence>
<dbReference type="GO" id="GO:0044423">
    <property type="term" value="C:virion component"/>
    <property type="evidence" value="ECO:0007669"/>
    <property type="project" value="UniProtKB-KW"/>
</dbReference>
<dbReference type="SUPFAM" id="SSF51126">
    <property type="entry name" value="Pectin lyase-like"/>
    <property type="match status" value="1"/>
</dbReference>
<dbReference type="Pfam" id="PF12708">
    <property type="entry name" value="Pect-lyase_RHGA_epim"/>
    <property type="match status" value="1"/>
</dbReference>
<reference evidence="4 5" key="1">
    <citation type="submission" date="2017-10" db="EMBL/GenBank/DDBJ databases">
        <title>St11Ph5, a novel member of G7CVirus Podoviridae family.</title>
        <authorList>
            <person name="Kulikov E.E."/>
            <person name="Golomidova A.K."/>
            <person name="Letarov A.V."/>
            <person name="Babenko V.V."/>
            <person name="Kostryukova E.S."/>
        </authorList>
    </citation>
    <scope>NUCLEOTIDE SEQUENCE [LARGE SCALE GENOMIC DNA]</scope>
</reference>
<proteinExistence type="predicted"/>
<accession>A0A2D2W320</accession>
<evidence type="ECO:0000313" key="4">
    <source>
        <dbReference type="EMBL" id="ATS92541.1"/>
    </source>
</evidence>
<dbReference type="Proteomes" id="UP000240794">
    <property type="component" value="Segment"/>
</dbReference>
<dbReference type="InterPro" id="IPR012334">
    <property type="entry name" value="Pectin_lyas_fold"/>
</dbReference>
<dbReference type="Gene3D" id="2.160.20.10">
    <property type="entry name" value="Single-stranded right-handed beta-helix, Pectin lyase-like"/>
    <property type="match status" value="1"/>
</dbReference>
<protein>
    <submittedName>
        <fullName evidence="4">Tail fiber protein</fullName>
    </submittedName>
</protein>
<dbReference type="EMBL" id="MG208881">
    <property type="protein sequence ID" value="ATS92541.1"/>
    <property type="molecule type" value="Genomic_DNA"/>
</dbReference>
<dbReference type="InterPro" id="IPR024535">
    <property type="entry name" value="RHGA/B-epi-like_pectate_lyase"/>
</dbReference>
<evidence type="ECO:0000259" key="3">
    <source>
        <dbReference type="Pfam" id="PF12708"/>
    </source>
</evidence>
<evidence type="ECO:0000313" key="5">
    <source>
        <dbReference type="Proteomes" id="UP000240794"/>
    </source>
</evidence>
<dbReference type="InterPro" id="IPR011050">
    <property type="entry name" value="Pectin_lyase_fold/virulence"/>
</dbReference>
<gene>
    <name evidence="4" type="ORF">St11Ph5_00080</name>
</gene>
<name>A0A2D2W320_9CAUD</name>
<keyword evidence="5" id="KW-1185">Reference proteome</keyword>
<keyword evidence="2" id="KW-0946">Virion</keyword>
<dbReference type="GO" id="GO:0019058">
    <property type="term" value="P:viral life cycle"/>
    <property type="evidence" value="ECO:0007669"/>
    <property type="project" value="UniProtKB-ARBA"/>
</dbReference>
<dbReference type="GO" id="GO:0051701">
    <property type="term" value="P:biological process involved in interaction with host"/>
    <property type="evidence" value="ECO:0007669"/>
    <property type="project" value="UniProtKB-ARBA"/>
</dbReference>